<dbReference type="GO" id="GO:0006412">
    <property type="term" value="P:translation"/>
    <property type="evidence" value="ECO:0007669"/>
    <property type="project" value="InterPro"/>
</dbReference>
<comment type="similarity">
    <text evidence="1">Belongs to the eukaryotic ribosomal protein eS6 family.</text>
</comment>
<proteinExistence type="inferred from homology"/>
<dbReference type="GO" id="GO:0005840">
    <property type="term" value="C:ribosome"/>
    <property type="evidence" value="ECO:0007669"/>
    <property type="project" value="UniProtKB-KW"/>
</dbReference>
<dbReference type="Proteomes" id="UP000664991">
    <property type="component" value="Unassembled WGS sequence"/>
</dbReference>
<keyword evidence="3" id="KW-0687">Ribonucleoprotein</keyword>
<feature type="compositionally biased region" description="Polar residues" evidence="6">
    <location>
        <begin position="154"/>
        <end position="165"/>
    </location>
</feature>
<dbReference type="GO" id="GO:1990904">
    <property type="term" value="C:ribonucleoprotein complex"/>
    <property type="evidence" value="ECO:0007669"/>
    <property type="project" value="UniProtKB-KW"/>
</dbReference>
<dbReference type="EMBL" id="JAEMGP010000024">
    <property type="protein sequence ID" value="KAG5195296.1"/>
    <property type="molecule type" value="Genomic_DNA"/>
</dbReference>
<evidence type="ECO:0000256" key="4">
    <source>
        <dbReference type="ARBA" id="ARBA00035278"/>
    </source>
</evidence>
<evidence type="ECO:0000256" key="1">
    <source>
        <dbReference type="ARBA" id="ARBA00009312"/>
    </source>
</evidence>
<dbReference type="InterPro" id="IPR001377">
    <property type="entry name" value="Ribosomal_eS6"/>
</dbReference>
<comment type="caution">
    <text evidence="7">The sequence shown here is derived from an EMBL/GenBank/DDBJ whole genome shotgun (WGS) entry which is preliminary data.</text>
</comment>
<evidence type="ECO:0000256" key="6">
    <source>
        <dbReference type="SAM" id="MobiDB-lite"/>
    </source>
</evidence>
<evidence type="ECO:0000313" key="8">
    <source>
        <dbReference type="Proteomes" id="UP000664991"/>
    </source>
</evidence>
<name>A0A836CTV4_SHEEP</name>
<accession>A0A836CTV4</accession>
<gene>
    <name evidence="7" type="ORF">JEQ12_012585</name>
</gene>
<evidence type="ECO:0000256" key="2">
    <source>
        <dbReference type="ARBA" id="ARBA00022980"/>
    </source>
</evidence>
<dbReference type="GO" id="GO:0003735">
    <property type="term" value="F:structural constituent of ribosome"/>
    <property type="evidence" value="ECO:0007669"/>
    <property type="project" value="InterPro"/>
</dbReference>
<sequence length="165" mass="18755">MAKSSATEKGAFLLQTKEDWREKAQICTDANLSVLNSVNVKKEEKDIPGLTDTTVPRRPGPKRASRICKLISLSKDDVCQYVARKPLNQEGKKPRTKAPKIQHLVTPCALQHKHQHIALKKQHTEKNKEAAAKYAKFLAKRMKEAKEKCHEQTAKSQRLSESFHF</sequence>
<dbReference type="AlphaFoldDB" id="A0A836CTV4"/>
<dbReference type="PANTHER" id="PTHR11502">
    <property type="entry name" value="40S RIBOSOMAL PROTEIN S6"/>
    <property type="match status" value="1"/>
</dbReference>
<evidence type="ECO:0000256" key="5">
    <source>
        <dbReference type="ARBA" id="ARBA00035403"/>
    </source>
</evidence>
<organism evidence="7 8">
    <name type="scientific">Ovis aries</name>
    <name type="common">Sheep</name>
    <dbReference type="NCBI Taxonomy" id="9940"/>
    <lineage>
        <taxon>Eukaryota</taxon>
        <taxon>Metazoa</taxon>
        <taxon>Chordata</taxon>
        <taxon>Craniata</taxon>
        <taxon>Vertebrata</taxon>
        <taxon>Euteleostomi</taxon>
        <taxon>Mammalia</taxon>
        <taxon>Eutheria</taxon>
        <taxon>Laurasiatheria</taxon>
        <taxon>Artiodactyla</taxon>
        <taxon>Ruminantia</taxon>
        <taxon>Pecora</taxon>
        <taxon>Bovidae</taxon>
        <taxon>Caprinae</taxon>
        <taxon>Ovis</taxon>
    </lineage>
</organism>
<keyword evidence="2" id="KW-0689">Ribosomal protein</keyword>
<evidence type="ECO:0000313" key="7">
    <source>
        <dbReference type="EMBL" id="KAG5195296.1"/>
    </source>
</evidence>
<protein>
    <recommendedName>
        <fullName evidence="4">Small ribosomal subunit protein eS6</fullName>
    </recommendedName>
    <alternativeName>
        <fullName evidence="5">40S ribosomal protein S6</fullName>
    </alternativeName>
</protein>
<evidence type="ECO:0000256" key="3">
    <source>
        <dbReference type="ARBA" id="ARBA00023274"/>
    </source>
</evidence>
<feature type="region of interest" description="Disordered" evidence="6">
    <location>
        <begin position="146"/>
        <end position="165"/>
    </location>
</feature>
<dbReference type="FunFam" id="1.20.5.2650:FF:000001">
    <property type="entry name" value="40S ribosomal protein S6"/>
    <property type="match status" value="1"/>
</dbReference>
<reference evidence="7 8" key="1">
    <citation type="submission" date="2020-12" db="EMBL/GenBank/DDBJ databases">
        <title>De novo assembly of Tibetan sheep genome.</title>
        <authorList>
            <person name="Li X."/>
        </authorList>
    </citation>
    <scope>NUCLEOTIDE SEQUENCE [LARGE SCALE GENOMIC DNA]</scope>
    <source>
        <tissue evidence="7">Heart</tissue>
    </source>
</reference>
<dbReference type="Gene3D" id="1.20.5.2650">
    <property type="match status" value="1"/>
</dbReference>